<dbReference type="PROSITE" id="PS51257">
    <property type="entry name" value="PROKAR_LIPOPROTEIN"/>
    <property type="match status" value="1"/>
</dbReference>
<name>A0ABW5JMQ2_9BACT</name>
<dbReference type="Proteomes" id="UP001597460">
    <property type="component" value="Unassembled WGS sequence"/>
</dbReference>
<gene>
    <name evidence="1" type="ORF">ACFSVN_13275</name>
</gene>
<evidence type="ECO:0000313" key="1">
    <source>
        <dbReference type="EMBL" id="MFD2533420.1"/>
    </source>
</evidence>
<proteinExistence type="predicted"/>
<comment type="caution">
    <text evidence="1">The sequence shown here is derived from an EMBL/GenBank/DDBJ whole genome shotgun (WGS) entry which is preliminary data.</text>
</comment>
<sequence length="201" mass="22998">MKYAILSTLLFGLLISGCRPTSKVNRINPSETTDLSGRWNDTDARMVSEEMIADALTKPWLNQHNRQHQKSPVVIVGNVRNESMEHIDTEVITKEMERAFVNSGSVNVVASSDERQDIRQERLEQQEFASLETMKEMAQELGADFMLIGNISSIVDETPDRRTLAVFYTVNLELVNVETNQKVWIGNKKIKKLIERRNYRG</sequence>
<accession>A0ABW5JMQ2</accession>
<dbReference type="InterPro" id="IPR014094">
    <property type="entry name" value="LpoB"/>
</dbReference>
<evidence type="ECO:0000313" key="2">
    <source>
        <dbReference type="Proteomes" id="UP001597460"/>
    </source>
</evidence>
<organism evidence="1 2">
    <name type="scientific">Gracilimonas halophila</name>
    <dbReference type="NCBI Taxonomy" id="1834464"/>
    <lineage>
        <taxon>Bacteria</taxon>
        <taxon>Pseudomonadati</taxon>
        <taxon>Balneolota</taxon>
        <taxon>Balneolia</taxon>
        <taxon>Balneolales</taxon>
        <taxon>Balneolaceae</taxon>
        <taxon>Gracilimonas</taxon>
    </lineage>
</organism>
<keyword evidence="2" id="KW-1185">Reference proteome</keyword>
<dbReference type="Gene3D" id="3.40.50.10610">
    <property type="entry name" value="ABC-type transport auxiliary lipoprotein component"/>
    <property type="match status" value="1"/>
</dbReference>
<dbReference type="PANTHER" id="PTHR40593:SF1">
    <property type="entry name" value="PENICILLIN-BINDING PROTEIN ACTIVATOR LPOB"/>
    <property type="match status" value="1"/>
</dbReference>
<protein>
    <submittedName>
        <fullName evidence="1">Penicillin-binding protein activator LpoB</fullName>
    </submittedName>
</protein>
<dbReference type="Pfam" id="PF13036">
    <property type="entry name" value="LpoB"/>
    <property type="match status" value="1"/>
</dbReference>
<dbReference type="RefSeq" id="WP_390303689.1">
    <property type="nucleotide sequence ID" value="NZ_JBHULI010000025.1"/>
</dbReference>
<dbReference type="PANTHER" id="PTHR40593">
    <property type="entry name" value="PENICILLIN-BINDING PROTEIN ACTIVATOR LPOB"/>
    <property type="match status" value="1"/>
</dbReference>
<dbReference type="EMBL" id="JBHULI010000025">
    <property type="protein sequence ID" value="MFD2533420.1"/>
    <property type="molecule type" value="Genomic_DNA"/>
</dbReference>
<reference evidence="2" key="1">
    <citation type="journal article" date="2019" name="Int. J. Syst. Evol. Microbiol.">
        <title>The Global Catalogue of Microorganisms (GCM) 10K type strain sequencing project: providing services to taxonomists for standard genome sequencing and annotation.</title>
        <authorList>
            <consortium name="The Broad Institute Genomics Platform"/>
            <consortium name="The Broad Institute Genome Sequencing Center for Infectious Disease"/>
            <person name="Wu L."/>
            <person name="Ma J."/>
        </authorList>
    </citation>
    <scope>NUCLEOTIDE SEQUENCE [LARGE SCALE GENOMIC DNA]</scope>
    <source>
        <strain evidence="2">KCTC 52042</strain>
    </source>
</reference>